<dbReference type="RefSeq" id="WP_206872993.1">
    <property type="nucleotide sequence ID" value="NZ_BMBA01000013.1"/>
</dbReference>
<dbReference type="InterPro" id="IPR029039">
    <property type="entry name" value="Flavoprotein-like_sf"/>
</dbReference>
<dbReference type="InterPro" id="IPR008254">
    <property type="entry name" value="Flavodoxin/NO_synth"/>
</dbReference>
<dbReference type="EMBL" id="BMBA01000013">
    <property type="protein sequence ID" value="GFZ34506.1"/>
    <property type="molecule type" value="Genomic_DNA"/>
</dbReference>
<evidence type="ECO:0000313" key="9">
    <source>
        <dbReference type="EMBL" id="GFZ34506.1"/>
    </source>
</evidence>
<dbReference type="NCBIfam" id="TIGR01753">
    <property type="entry name" value="flav_short"/>
    <property type="match status" value="1"/>
</dbReference>
<evidence type="ECO:0000259" key="8">
    <source>
        <dbReference type="PROSITE" id="PS50902"/>
    </source>
</evidence>
<keyword evidence="5 7" id="KW-0288">FMN</keyword>
<accession>A0ABQ1EIJ0</accession>
<evidence type="ECO:0000256" key="3">
    <source>
        <dbReference type="ARBA" id="ARBA00022448"/>
    </source>
</evidence>
<evidence type="ECO:0000256" key="1">
    <source>
        <dbReference type="ARBA" id="ARBA00001917"/>
    </source>
</evidence>
<organism evidence="9 10">
    <name type="scientific">Clostridium zeae</name>
    <dbReference type="NCBI Taxonomy" id="2759022"/>
    <lineage>
        <taxon>Bacteria</taxon>
        <taxon>Bacillati</taxon>
        <taxon>Bacillota</taxon>
        <taxon>Clostridia</taxon>
        <taxon>Eubacteriales</taxon>
        <taxon>Clostridiaceae</taxon>
        <taxon>Clostridium</taxon>
    </lineage>
</organism>
<evidence type="ECO:0000256" key="5">
    <source>
        <dbReference type="ARBA" id="ARBA00022643"/>
    </source>
</evidence>
<dbReference type="Proteomes" id="UP000663802">
    <property type="component" value="Unassembled WGS sequence"/>
</dbReference>
<dbReference type="PANTHER" id="PTHR43717:SF1">
    <property type="entry name" value="ANAEROBIC NITRIC OXIDE REDUCTASE FLAVORUBREDOXIN"/>
    <property type="match status" value="1"/>
</dbReference>
<dbReference type="PANTHER" id="PTHR43717">
    <property type="entry name" value="ANAEROBIC NITRIC OXIDE REDUCTASE FLAVORUBREDOXIN"/>
    <property type="match status" value="1"/>
</dbReference>
<gene>
    <name evidence="9" type="ORF">CSC2_50320</name>
</gene>
<keyword evidence="3 7" id="KW-0813">Transport</keyword>
<evidence type="ECO:0000256" key="2">
    <source>
        <dbReference type="ARBA" id="ARBA00005267"/>
    </source>
</evidence>
<proteinExistence type="inferred from homology"/>
<comment type="caution">
    <text evidence="9">The sequence shown here is derived from an EMBL/GenBank/DDBJ whole genome shotgun (WGS) entry which is preliminary data.</text>
</comment>
<comment type="cofactor">
    <cofactor evidence="1 7">
        <name>FMN</name>
        <dbReference type="ChEBI" id="CHEBI:58210"/>
    </cofactor>
</comment>
<dbReference type="InterPro" id="IPR001226">
    <property type="entry name" value="Flavodoxin_CS"/>
</dbReference>
<evidence type="ECO:0000256" key="7">
    <source>
        <dbReference type="RuleBase" id="RU367037"/>
    </source>
</evidence>
<keyword evidence="4 7" id="KW-0285">Flavoprotein</keyword>
<feature type="domain" description="Flavodoxin-like" evidence="8">
    <location>
        <begin position="4"/>
        <end position="140"/>
    </location>
</feature>
<comment type="similarity">
    <text evidence="2 7">Belongs to the flavodoxin family.</text>
</comment>
<sequence>MSKVTIIYYSGTGNTEKMAELISSALSEQHSVVNLLQVSSANKNDIEDSDVIILGSPSMGNEVIEETEMEPFIESIKEVIAGKKIALFGSYGWGDGEWMRNWQDRMSEYGAILLADGLIVNGYPEGNEEDRCIEFGKSLI</sequence>
<dbReference type="Gene3D" id="3.40.50.360">
    <property type="match status" value="1"/>
</dbReference>
<evidence type="ECO:0000313" key="10">
    <source>
        <dbReference type="Proteomes" id="UP000663802"/>
    </source>
</evidence>
<name>A0ABQ1EIJ0_9CLOT</name>
<dbReference type="SUPFAM" id="SSF52218">
    <property type="entry name" value="Flavoproteins"/>
    <property type="match status" value="1"/>
</dbReference>
<dbReference type="PROSITE" id="PS00201">
    <property type="entry name" value="FLAVODOXIN"/>
    <property type="match status" value="1"/>
</dbReference>
<evidence type="ECO:0000256" key="6">
    <source>
        <dbReference type="ARBA" id="ARBA00022982"/>
    </source>
</evidence>
<evidence type="ECO:0000256" key="4">
    <source>
        <dbReference type="ARBA" id="ARBA00022630"/>
    </source>
</evidence>
<dbReference type="InterPro" id="IPR010087">
    <property type="entry name" value="Flav_short"/>
</dbReference>
<dbReference type="Pfam" id="PF00258">
    <property type="entry name" value="Flavodoxin_1"/>
    <property type="match status" value="1"/>
</dbReference>
<reference evidence="9 10" key="1">
    <citation type="journal article" date="2021" name="Int. J. Syst. Evol. Microbiol.">
        <title>Clostridium zeae sp. nov., isolated from corn silage.</title>
        <authorList>
            <person name="Kobayashi H."/>
            <person name="Tanizawa Y."/>
            <person name="Yagura M."/>
            <person name="Sakamoto M."/>
            <person name="Ohkuma M."/>
            <person name="Tohno M."/>
        </authorList>
    </citation>
    <scope>NUCLEOTIDE SEQUENCE [LARGE SCALE GENOMIC DNA]</scope>
    <source>
        <strain evidence="9 10">CSC2</strain>
    </source>
</reference>
<keyword evidence="6 7" id="KW-0249">Electron transport</keyword>
<protein>
    <recommendedName>
        <fullName evidence="7">Flavodoxin</fullName>
    </recommendedName>
</protein>
<keyword evidence="10" id="KW-1185">Reference proteome</keyword>
<comment type="function">
    <text evidence="7">Low-potential electron donor to a number of redox enzymes.</text>
</comment>
<dbReference type="PROSITE" id="PS50902">
    <property type="entry name" value="FLAVODOXIN_LIKE"/>
    <property type="match status" value="1"/>
</dbReference>